<dbReference type="SUPFAM" id="SSF57701">
    <property type="entry name" value="Zn2/Cys6 DNA-binding domain"/>
    <property type="match status" value="1"/>
</dbReference>
<dbReference type="EMBL" id="MU863631">
    <property type="protein sequence ID" value="KAK4102536.1"/>
    <property type="molecule type" value="Genomic_DNA"/>
</dbReference>
<gene>
    <name evidence="3" type="ORF">N658DRAFT_340717</name>
</gene>
<keyword evidence="4" id="KW-1185">Reference proteome</keyword>
<dbReference type="Gene3D" id="4.10.240.10">
    <property type="entry name" value="Zn(2)-C6 fungal-type DNA-binding domain"/>
    <property type="match status" value="1"/>
</dbReference>
<sequence length="64" mass="6952">MKHHPILVRLAKSASRYVEALSVQDLGQSWPGSVADAVFGCYKKACGSCRVSKVKCDGLRPCSR</sequence>
<accession>A0AAN6T360</accession>
<reference evidence="3" key="2">
    <citation type="submission" date="2023-05" db="EMBL/GenBank/DDBJ databases">
        <authorList>
            <consortium name="Lawrence Berkeley National Laboratory"/>
            <person name="Steindorff A."/>
            <person name="Hensen N."/>
            <person name="Bonometti L."/>
            <person name="Westerberg I."/>
            <person name="Brannstrom I.O."/>
            <person name="Guillou S."/>
            <person name="Cros-Aarteil S."/>
            <person name="Calhoun S."/>
            <person name="Haridas S."/>
            <person name="Kuo A."/>
            <person name="Mondo S."/>
            <person name="Pangilinan J."/>
            <person name="Riley R."/>
            <person name="Labutti K."/>
            <person name="Andreopoulos B."/>
            <person name="Lipzen A."/>
            <person name="Chen C."/>
            <person name="Yanf M."/>
            <person name="Daum C."/>
            <person name="Ng V."/>
            <person name="Clum A."/>
            <person name="Ohm R."/>
            <person name="Martin F."/>
            <person name="Silar P."/>
            <person name="Natvig D."/>
            <person name="Lalanne C."/>
            <person name="Gautier V."/>
            <person name="Ament-Velasquez S.L."/>
            <person name="Kruys A."/>
            <person name="Hutchinson M.I."/>
            <person name="Powell A.J."/>
            <person name="Barry K."/>
            <person name="Miller A.N."/>
            <person name="Grigoriev I.V."/>
            <person name="Debuchy R."/>
            <person name="Gladieux P."/>
            <person name="Thoren M.H."/>
            <person name="Johannesson H."/>
        </authorList>
    </citation>
    <scope>NUCLEOTIDE SEQUENCE</scope>
    <source>
        <strain evidence="3">CBS 757.83</strain>
    </source>
</reference>
<dbReference type="InterPro" id="IPR036864">
    <property type="entry name" value="Zn2-C6_fun-type_DNA-bd_sf"/>
</dbReference>
<evidence type="ECO:0000313" key="4">
    <source>
        <dbReference type="Proteomes" id="UP001305647"/>
    </source>
</evidence>
<proteinExistence type="predicted"/>
<dbReference type="Pfam" id="PF00172">
    <property type="entry name" value="Zn_clus"/>
    <property type="match status" value="1"/>
</dbReference>
<protein>
    <recommendedName>
        <fullName evidence="2">Zn(2)-C6 fungal-type domain-containing protein</fullName>
    </recommendedName>
</protein>
<dbReference type="InterPro" id="IPR001138">
    <property type="entry name" value="Zn2Cys6_DnaBD"/>
</dbReference>
<organism evidence="3 4">
    <name type="scientific">Parathielavia hyrcaniae</name>
    <dbReference type="NCBI Taxonomy" id="113614"/>
    <lineage>
        <taxon>Eukaryota</taxon>
        <taxon>Fungi</taxon>
        <taxon>Dikarya</taxon>
        <taxon>Ascomycota</taxon>
        <taxon>Pezizomycotina</taxon>
        <taxon>Sordariomycetes</taxon>
        <taxon>Sordariomycetidae</taxon>
        <taxon>Sordariales</taxon>
        <taxon>Chaetomiaceae</taxon>
        <taxon>Parathielavia</taxon>
    </lineage>
</organism>
<dbReference type="Proteomes" id="UP001305647">
    <property type="component" value="Unassembled WGS sequence"/>
</dbReference>
<dbReference type="GO" id="GO:0008270">
    <property type="term" value="F:zinc ion binding"/>
    <property type="evidence" value="ECO:0007669"/>
    <property type="project" value="InterPro"/>
</dbReference>
<evidence type="ECO:0000259" key="2">
    <source>
        <dbReference type="Pfam" id="PF00172"/>
    </source>
</evidence>
<dbReference type="GO" id="GO:0000981">
    <property type="term" value="F:DNA-binding transcription factor activity, RNA polymerase II-specific"/>
    <property type="evidence" value="ECO:0007669"/>
    <property type="project" value="InterPro"/>
</dbReference>
<reference evidence="3" key="1">
    <citation type="journal article" date="2023" name="Mol. Phylogenet. Evol.">
        <title>Genome-scale phylogeny and comparative genomics of the fungal order Sordariales.</title>
        <authorList>
            <person name="Hensen N."/>
            <person name="Bonometti L."/>
            <person name="Westerberg I."/>
            <person name="Brannstrom I.O."/>
            <person name="Guillou S."/>
            <person name="Cros-Aarteil S."/>
            <person name="Calhoun S."/>
            <person name="Haridas S."/>
            <person name="Kuo A."/>
            <person name="Mondo S."/>
            <person name="Pangilinan J."/>
            <person name="Riley R."/>
            <person name="LaButti K."/>
            <person name="Andreopoulos B."/>
            <person name="Lipzen A."/>
            <person name="Chen C."/>
            <person name="Yan M."/>
            <person name="Daum C."/>
            <person name="Ng V."/>
            <person name="Clum A."/>
            <person name="Steindorff A."/>
            <person name="Ohm R.A."/>
            <person name="Martin F."/>
            <person name="Silar P."/>
            <person name="Natvig D.O."/>
            <person name="Lalanne C."/>
            <person name="Gautier V."/>
            <person name="Ament-Velasquez S.L."/>
            <person name="Kruys A."/>
            <person name="Hutchinson M.I."/>
            <person name="Powell A.J."/>
            <person name="Barry K."/>
            <person name="Miller A.N."/>
            <person name="Grigoriev I.V."/>
            <person name="Debuchy R."/>
            <person name="Gladieux P."/>
            <person name="Hiltunen Thoren M."/>
            <person name="Johannesson H."/>
        </authorList>
    </citation>
    <scope>NUCLEOTIDE SEQUENCE</scope>
    <source>
        <strain evidence="3">CBS 757.83</strain>
    </source>
</reference>
<dbReference type="AlphaFoldDB" id="A0AAN6T360"/>
<comment type="caution">
    <text evidence="3">The sequence shown here is derived from an EMBL/GenBank/DDBJ whole genome shotgun (WGS) entry which is preliminary data.</text>
</comment>
<feature type="domain" description="Zn(2)-C6 fungal-type" evidence="2">
    <location>
        <begin position="44"/>
        <end position="64"/>
    </location>
</feature>
<evidence type="ECO:0000313" key="3">
    <source>
        <dbReference type="EMBL" id="KAK4102536.1"/>
    </source>
</evidence>
<keyword evidence="1" id="KW-0539">Nucleus</keyword>
<name>A0AAN6T360_9PEZI</name>
<evidence type="ECO:0000256" key="1">
    <source>
        <dbReference type="ARBA" id="ARBA00023242"/>
    </source>
</evidence>